<evidence type="ECO:0000256" key="1">
    <source>
        <dbReference type="SAM" id="MobiDB-lite"/>
    </source>
</evidence>
<accession>A0AAV7Q5N0</accession>
<evidence type="ECO:0000313" key="2">
    <source>
        <dbReference type="EMBL" id="KAJ1135465.1"/>
    </source>
</evidence>
<dbReference type="AlphaFoldDB" id="A0AAV7Q5N0"/>
<feature type="compositionally biased region" description="Polar residues" evidence="1">
    <location>
        <begin position="11"/>
        <end position="20"/>
    </location>
</feature>
<feature type="compositionally biased region" description="Basic residues" evidence="1">
    <location>
        <begin position="1"/>
        <end position="10"/>
    </location>
</feature>
<gene>
    <name evidence="2" type="ORF">NDU88_001904</name>
</gene>
<keyword evidence="3" id="KW-1185">Reference proteome</keyword>
<evidence type="ECO:0000313" key="3">
    <source>
        <dbReference type="Proteomes" id="UP001066276"/>
    </source>
</evidence>
<reference evidence="2" key="1">
    <citation type="journal article" date="2022" name="bioRxiv">
        <title>Sequencing and chromosome-scale assembly of the giantPleurodeles waltlgenome.</title>
        <authorList>
            <person name="Brown T."/>
            <person name="Elewa A."/>
            <person name="Iarovenko S."/>
            <person name="Subramanian E."/>
            <person name="Araus A.J."/>
            <person name="Petzold A."/>
            <person name="Susuki M."/>
            <person name="Suzuki K.-i.T."/>
            <person name="Hayashi T."/>
            <person name="Toyoda A."/>
            <person name="Oliveira C."/>
            <person name="Osipova E."/>
            <person name="Leigh N.D."/>
            <person name="Simon A."/>
            <person name="Yun M.H."/>
        </authorList>
    </citation>
    <scope>NUCLEOTIDE SEQUENCE</scope>
    <source>
        <strain evidence="2">20211129_DDA</strain>
        <tissue evidence="2">Liver</tissue>
    </source>
</reference>
<organism evidence="2 3">
    <name type="scientific">Pleurodeles waltl</name>
    <name type="common">Iberian ribbed newt</name>
    <dbReference type="NCBI Taxonomy" id="8319"/>
    <lineage>
        <taxon>Eukaryota</taxon>
        <taxon>Metazoa</taxon>
        <taxon>Chordata</taxon>
        <taxon>Craniata</taxon>
        <taxon>Vertebrata</taxon>
        <taxon>Euteleostomi</taxon>
        <taxon>Amphibia</taxon>
        <taxon>Batrachia</taxon>
        <taxon>Caudata</taxon>
        <taxon>Salamandroidea</taxon>
        <taxon>Salamandridae</taxon>
        <taxon>Pleurodelinae</taxon>
        <taxon>Pleurodeles</taxon>
    </lineage>
</organism>
<dbReference type="Proteomes" id="UP001066276">
    <property type="component" value="Chromosome 6"/>
</dbReference>
<comment type="caution">
    <text evidence="2">The sequence shown here is derived from an EMBL/GenBank/DDBJ whole genome shotgun (WGS) entry which is preliminary data.</text>
</comment>
<name>A0AAV7Q5N0_PLEWA</name>
<feature type="region of interest" description="Disordered" evidence="1">
    <location>
        <begin position="1"/>
        <end position="81"/>
    </location>
</feature>
<dbReference type="EMBL" id="JANPWB010000010">
    <property type="protein sequence ID" value="KAJ1135465.1"/>
    <property type="molecule type" value="Genomic_DNA"/>
</dbReference>
<sequence length="81" mass="8411">MRRGGRRGRRLQSSVNNSAEGSGFNFSAGARNAPPATECLTRAAAVTSHPGGRRGWGLPEQGAQEDDQANPSAFTQPDGGT</sequence>
<proteinExistence type="predicted"/>
<protein>
    <submittedName>
        <fullName evidence="2">Uncharacterized protein</fullName>
    </submittedName>
</protein>